<dbReference type="Pfam" id="PF00063">
    <property type="entry name" value="Myosin_head"/>
    <property type="match status" value="1"/>
</dbReference>
<keyword evidence="8 10" id="KW-0505">Motor protein</keyword>
<dbReference type="CDD" id="cd01384">
    <property type="entry name" value="MYSc_Myo11"/>
    <property type="match status" value="1"/>
</dbReference>
<evidence type="ECO:0000256" key="3">
    <source>
        <dbReference type="ARBA" id="ARBA00022741"/>
    </source>
</evidence>
<dbReference type="Gene3D" id="1.10.10.820">
    <property type="match status" value="1"/>
</dbReference>
<dbReference type="Gene3D" id="3.30.70.1590">
    <property type="match status" value="1"/>
</dbReference>
<dbReference type="GO" id="GO:0051015">
    <property type="term" value="F:actin filament binding"/>
    <property type="evidence" value="ECO:0007669"/>
    <property type="project" value="TreeGrafter"/>
</dbReference>
<dbReference type="PROSITE" id="PS51126">
    <property type="entry name" value="DILUTE"/>
    <property type="match status" value="1"/>
</dbReference>
<proteinExistence type="inferred from homology"/>
<protein>
    <submittedName>
        <fullName evidence="15">OLC1v1001751C2</fullName>
    </submittedName>
</protein>
<dbReference type="InterPro" id="IPR000048">
    <property type="entry name" value="IQ_motif_EF-hand-BS"/>
</dbReference>
<feature type="domain" description="Dilute" evidence="12">
    <location>
        <begin position="1194"/>
        <end position="1509"/>
    </location>
</feature>
<keyword evidence="9 10" id="KW-0009">Actin-binding</keyword>
<dbReference type="GO" id="GO:0005516">
    <property type="term" value="F:calmodulin binding"/>
    <property type="evidence" value="ECO:0007669"/>
    <property type="project" value="UniProtKB-KW"/>
</dbReference>
<dbReference type="SMART" id="SM01132">
    <property type="entry name" value="DIL"/>
    <property type="match status" value="1"/>
</dbReference>
<organism evidence="15 16">
    <name type="scientific">Oldenlandia corymbosa var. corymbosa</name>
    <dbReference type="NCBI Taxonomy" id="529605"/>
    <lineage>
        <taxon>Eukaryota</taxon>
        <taxon>Viridiplantae</taxon>
        <taxon>Streptophyta</taxon>
        <taxon>Embryophyta</taxon>
        <taxon>Tracheophyta</taxon>
        <taxon>Spermatophyta</taxon>
        <taxon>Magnoliopsida</taxon>
        <taxon>eudicotyledons</taxon>
        <taxon>Gunneridae</taxon>
        <taxon>Pentapetalae</taxon>
        <taxon>asterids</taxon>
        <taxon>lamiids</taxon>
        <taxon>Gentianales</taxon>
        <taxon>Rubiaceae</taxon>
        <taxon>Rubioideae</taxon>
        <taxon>Spermacoceae</taxon>
        <taxon>Hedyotis-Oldenlandia complex</taxon>
        <taxon>Oldenlandia</taxon>
    </lineage>
</organism>
<dbReference type="InterPro" id="IPR036961">
    <property type="entry name" value="Kinesin_motor_dom_sf"/>
</dbReference>
<keyword evidence="16" id="KW-1185">Reference proteome</keyword>
<dbReference type="FunFam" id="1.20.5.190:FF:000001">
    <property type="entry name" value="unconventional myosin-Va"/>
    <property type="match status" value="3"/>
</dbReference>
<feature type="coiled-coil region" evidence="11">
    <location>
        <begin position="876"/>
        <end position="1082"/>
    </location>
</feature>
<dbReference type="Gene3D" id="1.20.5.190">
    <property type="match status" value="3"/>
</dbReference>
<comment type="similarity">
    <text evidence="1">Belongs to the TRAFAC class myosin-kinesin ATPase superfamily. Myosin family. Plant myosin class XI subfamily.</text>
</comment>
<dbReference type="Pfam" id="PF02736">
    <property type="entry name" value="Myosin_N"/>
    <property type="match status" value="1"/>
</dbReference>
<dbReference type="SUPFAM" id="SSF52540">
    <property type="entry name" value="P-loop containing nucleoside triphosphate hydrolases"/>
    <property type="match status" value="2"/>
</dbReference>
<dbReference type="InterPro" id="IPR027417">
    <property type="entry name" value="P-loop_NTPase"/>
</dbReference>
<keyword evidence="2" id="KW-0677">Repeat</keyword>
<evidence type="ECO:0000256" key="9">
    <source>
        <dbReference type="ARBA" id="ARBA00023203"/>
    </source>
</evidence>
<dbReference type="PROSITE" id="PS51456">
    <property type="entry name" value="MYOSIN_MOTOR"/>
    <property type="match status" value="1"/>
</dbReference>
<dbReference type="Proteomes" id="UP001161247">
    <property type="component" value="Chromosome 4"/>
</dbReference>
<feature type="region of interest" description="Actin-binding" evidence="10">
    <location>
        <begin position="613"/>
        <end position="635"/>
    </location>
</feature>
<dbReference type="Gene3D" id="1.20.120.720">
    <property type="entry name" value="Myosin VI head, motor domain, U50 subdomain"/>
    <property type="match status" value="1"/>
</dbReference>
<dbReference type="InterPro" id="IPR004009">
    <property type="entry name" value="SH3_Myosin"/>
</dbReference>
<accession>A0AAV1D5Z4</accession>
<gene>
    <name evidence="15" type="ORF">OLC1_LOCUS12497</name>
</gene>
<evidence type="ECO:0000256" key="11">
    <source>
        <dbReference type="SAM" id="Coils"/>
    </source>
</evidence>
<dbReference type="FunFam" id="1.20.58.530:FF:000002">
    <property type="entry name" value="Class V myosin"/>
    <property type="match status" value="1"/>
</dbReference>
<sequence length="1525" mass="173455">MGTPVNIIVGSHVWVEDPEIAWIDGQVAEIKGSDATIVTANEKTIVAAISSIYPKDTEAPPSGVDDMTKLAYLHEPGVLYNLACRYGLNEIYTYTGNILIAVNPFRRLPHLYDTSMMEQYKGAAFGELSPHLFAVADTCYRSMINEDESQSILVSGESGAGKTETTKMLMRYLAFMGGRSGAEGRTVEQQVLESNPVLEAFGNAKTVKNNNSSRFGKFVEIQFDRHGKISGAAVRTYLLERSRVCQVSDPERNYHCFYMLCAAPPEDAKKYKLGDPRTFHYLNQTNCYEVANVDDAREYLETRKAMDVVGINQDEQDAIFRVVAAILHLGNIDFIKGKDIDSSKLKDEKSAYHLQTVAELLMCDKKALEDSLCKRVIVTPDGNITKPLDPAAATTSRDALAKTIYSRLFDWIVDKINSSIGQDPDAKSIIGVLDIYGFETFKINSFEQLCINLTNEKLQQHFNQHVFKMEQEEYTREEIDWSYVEFVDNQDVLDLIEKKPGGIIALLDEACMFPKSTHETFAQKMYQTYKGHKRFSKPKLARTDFTINHYAGDVTYQADQFLDKNKDYVIAEHQDLLTASRCPFVANLFPSLPEETSKQSKFSSIGTRFKQQLQSLMETLSTTEPHYIRCIKPNAVLKPGIFENFNVLNQLRCGGVLEAIRISCAGYPTKRTFDEFLDRFGMLAPDVLDGYEEKSACIAICDKMGLKGYQIGKTKVFLRAGQMAELDARRAEILSLAARRIQRQIRTHLTRKEFVMLRKATINTQKYWRARLARRLYDCMRKEAASINIQKHVRADAARKTYTKLKAAAIVIQTGMRAMAARNEYRQRRRNKAATILQTQWRRFHAVTMYNQLQEANLVLQCLWRARVARKELRKLRMAARETGALKEAKDKLEKRVEELTWRLDFEKHLRVDLEEAKGQEIAKLQSTLHELQAQLEEANAAIVREKEAAKLAIDLAPPVIQEVPVVDNTKVEQLTDQNDKLKEEVAELKNKIEEFEITFSEVQKESEARLKEAEELQLRVLKLQETIGRLELNLSNLEAENQVIRQQALAASPDDEFNEHIELLKRKIIDLESENELLRSQKIVLVELPTSEGEATILKGSKLNLQLNNGFHRKEDHERIKQQEVGKDANNFAPLLTKQRSLTDKQQENHDVLIKCLLEDMRFEQGKPVTAYIVYKALLHWRSFEAEKTPIFDRIIHAIISSIEGQDNSNTLAYWLSATSTLLLLVQRTIKASAAPNVVSHRNRSSPSSLFGRMAQGFRSPTLRAEVSSGYSGMEGNSSMRSRIEAKYPALLFKQHLTACVEKIYGMIRDNLKKEIGPFLNLCIHAPRTARTRMLRGSSTITNSVNSAKQQASSVHWQNIIRSLDHTLTILCEKNVPSTLMRNIFNQVFSFINVQLLNSLLLRRECCSFSNGEYLKAGLQELEYWCARTTDQFAGSSWDELHHIRQAVNFLVSHQKAQRSLEDITKEICPVLSIPQIYRIGTMFWDDKYGTHGLSPEVIAKMRALTVEDSTMPNSTFLLDVDSG</sequence>
<dbReference type="GO" id="GO:0005737">
    <property type="term" value="C:cytoplasm"/>
    <property type="evidence" value="ECO:0007669"/>
    <property type="project" value="TreeGrafter"/>
</dbReference>
<evidence type="ECO:0000256" key="1">
    <source>
        <dbReference type="ARBA" id="ARBA00008049"/>
    </source>
</evidence>
<dbReference type="SMART" id="SM00015">
    <property type="entry name" value="IQ"/>
    <property type="match status" value="6"/>
</dbReference>
<dbReference type="FunFam" id="3.30.70.1590:FF:000006">
    <property type="entry name" value="Myosin XI D"/>
    <property type="match status" value="1"/>
</dbReference>
<dbReference type="GO" id="GO:0007015">
    <property type="term" value="P:actin filament organization"/>
    <property type="evidence" value="ECO:0007669"/>
    <property type="project" value="InterPro"/>
</dbReference>
<feature type="domain" description="Myosin N-terminal SH3-like" evidence="14">
    <location>
        <begin position="8"/>
        <end position="57"/>
    </location>
</feature>
<dbReference type="PANTHER" id="PTHR13140:SF270">
    <property type="entry name" value="MYOSIN-12"/>
    <property type="match status" value="1"/>
</dbReference>
<dbReference type="GO" id="GO:0030048">
    <property type="term" value="P:actin filament-based movement"/>
    <property type="evidence" value="ECO:0007669"/>
    <property type="project" value="UniProtKB-ARBA"/>
</dbReference>
<dbReference type="Pfam" id="PF01843">
    <property type="entry name" value="DIL"/>
    <property type="match status" value="1"/>
</dbReference>
<keyword evidence="4 10" id="KW-0067">ATP-binding</keyword>
<dbReference type="PROSITE" id="PS50096">
    <property type="entry name" value="IQ"/>
    <property type="match status" value="5"/>
</dbReference>
<evidence type="ECO:0000256" key="7">
    <source>
        <dbReference type="ARBA" id="ARBA00023123"/>
    </source>
</evidence>
<evidence type="ECO:0000256" key="4">
    <source>
        <dbReference type="ARBA" id="ARBA00022840"/>
    </source>
</evidence>
<dbReference type="CDD" id="cd15475">
    <property type="entry name" value="MyosinXI_CBD"/>
    <property type="match status" value="1"/>
</dbReference>
<dbReference type="GO" id="GO:0000146">
    <property type="term" value="F:microfilament motor activity"/>
    <property type="evidence" value="ECO:0007669"/>
    <property type="project" value="TreeGrafter"/>
</dbReference>
<evidence type="ECO:0000256" key="2">
    <source>
        <dbReference type="ARBA" id="ARBA00022737"/>
    </source>
</evidence>
<dbReference type="EMBL" id="OX459121">
    <property type="protein sequence ID" value="CAI9103294.1"/>
    <property type="molecule type" value="Genomic_DNA"/>
</dbReference>
<evidence type="ECO:0000313" key="15">
    <source>
        <dbReference type="EMBL" id="CAI9103294.1"/>
    </source>
</evidence>
<dbReference type="InterPro" id="IPR037975">
    <property type="entry name" value="MyosinXI_CBD"/>
</dbReference>
<dbReference type="Gene3D" id="3.40.850.10">
    <property type="entry name" value="Kinesin motor domain"/>
    <property type="match status" value="1"/>
</dbReference>
<dbReference type="Pfam" id="PF00612">
    <property type="entry name" value="IQ"/>
    <property type="match status" value="3"/>
</dbReference>
<dbReference type="InterPro" id="IPR001609">
    <property type="entry name" value="Myosin_head_motor_dom-like"/>
</dbReference>
<dbReference type="InterPro" id="IPR002710">
    <property type="entry name" value="Dilute_dom"/>
</dbReference>
<evidence type="ECO:0000313" key="16">
    <source>
        <dbReference type="Proteomes" id="UP001161247"/>
    </source>
</evidence>
<keyword evidence="6 11" id="KW-0175">Coiled coil</keyword>
<dbReference type="PANTHER" id="PTHR13140">
    <property type="entry name" value="MYOSIN"/>
    <property type="match status" value="1"/>
</dbReference>
<dbReference type="PRINTS" id="PR00193">
    <property type="entry name" value="MYOSINHEAVY"/>
</dbReference>
<evidence type="ECO:0000256" key="5">
    <source>
        <dbReference type="ARBA" id="ARBA00022860"/>
    </source>
</evidence>
<evidence type="ECO:0000259" key="13">
    <source>
        <dbReference type="PROSITE" id="PS51456"/>
    </source>
</evidence>
<name>A0AAV1D5Z4_OLDCO</name>
<reference evidence="15" key="1">
    <citation type="submission" date="2023-03" db="EMBL/GenBank/DDBJ databases">
        <authorList>
            <person name="Julca I."/>
        </authorList>
    </citation>
    <scope>NUCLEOTIDE SEQUENCE</scope>
</reference>
<keyword evidence="3 10" id="KW-0547">Nucleotide-binding</keyword>
<dbReference type="FunFam" id="1.20.120.720:FF:000011">
    <property type="entry name" value="Myosin 2"/>
    <property type="match status" value="1"/>
</dbReference>
<feature type="binding site" evidence="10">
    <location>
        <begin position="156"/>
        <end position="163"/>
    </location>
    <ligand>
        <name>ATP</name>
        <dbReference type="ChEBI" id="CHEBI:30616"/>
    </ligand>
</feature>
<evidence type="ECO:0000256" key="8">
    <source>
        <dbReference type="ARBA" id="ARBA00023175"/>
    </source>
</evidence>
<keyword evidence="5" id="KW-0112">Calmodulin-binding</keyword>
<dbReference type="Gene3D" id="1.20.58.530">
    <property type="match status" value="1"/>
</dbReference>
<dbReference type="GO" id="GO:0016020">
    <property type="term" value="C:membrane"/>
    <property type="evidence" value="ECO:0007669"/>
    <property type="project" value="TreeGrafter"/>
</dbReference>
<dbReference type="GO" id="GO:0005524">
    <property type="term" value="F:ATP binding"/>
    <property type="evidence" value="ECO:0007669"/>
    <property type="project" value="UniProtKB-UniRule"/>
</dbReference>
<evidence type="ECO:0000259" key="12">
    <source>
        <dbReference type="PROSITE" id="PS51126"/>
    </source>
</evidence>
<evidence type="ECO:0000256" key="10">
    <source>
        <dbReference type="PROSITE-ProRule" id="PRU00782"/>
    </source>
</evidence>
<evidence type="ECO:0000259" key="14">
    <source>
        <dbReference type="PROSITE" id="PS51844"/>
    </source>
</evidence>
<dbReference type="FunFam" id="1.10.10.820:FF:000001">
    <property type="entry name" value="Myosin heavy chain"/>
    <property type="match status" value="1"/>
</dbReference>
<dbReference type="SMART" id="SM00242">
    <property type="entry name" value="MYSc"/>
    <property type="match status" value="1"/>
</dbReference>
<evidence type="ECO:0000256" key="6">
    <source>
        <dbReference type="ARBA" id="ARBA00023054"/>
    </source>
</evidence>
<dbReference type="PROSITE" id="PS51844">
    <property type="entry name" value="SH3_LIKE"/>
    <property type="match status" value="1"/>
</dbReference>
<dbReference type="GO" id="GO:0016459">
    <property type="term" value="C:myosin complex"/>
    <property type="evidence" value="ECO:0007669"/>
    <property type="project" value="UniProtKB-KW"/>
</dbReference>
<keyword evidence="7 10" id="KW-0518">Myosin</keyword>
<dbReference type="InterPro" id="IPR036018">
    <property type="entry name" value="MYSc_Myo11"/>
</dbReference>
<feature type="domain" description="Myosin motor" evidence="13">
    <location>
        <begin position="62"/>
        <end position="731"/>
    </location>
</feature>